<dbReference type="RefSeq" id="XP_071927127.1">
    <property type="nucleotide sequence ID" value="XM_072071026.1"/>
</dbReference>
<feature type="transmembrane region" description="Helical" evidence="2">
    <location>
        <begin position="115"/>
        <end position="134"/>
    </location>
</feature>
<accession>A0ABM4W5R4</accession>
<reference evidence="4" key="1">
    <citation type="submission" date="2025-08" db="UniProtKB">
        <authorList>
            <consortium name="RefSeq"/>
        </authorList>
    </citation>
    <scope>IDENTIFICATION</scope>
    <source>
        <tissue evidence="4">Leaves</tissue>
    </source>
</reference>
<dbReference type="PANTHER" id="PTHR31963">
    <property type="entry name" value="RAS GUANINE NUCLEOTIDE EXCHANGE FACTOR K"/>
    <property type="match status" value="1"/>
</dbReference>
<feature type="transmembrane region" description="Helical" evidence="2">
    <location>
        <begin position="73"/>
        <end position="95"/>
    </location>
</feature>
<feature type="transmembrane region" description="Helical" evidence="2">
    <location>
        <begin position="307"/>
        <end position="325"/>
    </location>
</feature>
<gene>
    <name evidence="4" type="primary">LOC113716495</name>
</gene>
<feature type="transmembrane region" description="Helical" evidence="2">
    <location>
        <begin position="196"/>
        <end position="229"/>
    </location>
</feature>
<keyword evidence="2" id="KW-0472">Membrane</keyword>
<evidence type="ECO:0000256" key="1">
    <source>
        <dbReference type="SAM" id="MobiDB-lite"/>
    </source>
</evidence>
<sequence>MAETHIQVADVPEEESHSRQLQDQTPLLKVEQTQQSQNQETTEEDQEAYTPLDKTLKTLDSFLALLGFKQNSILSVGLSWMVFLLIGFFLPVVILQLSNCPGCEKGQIKSFELDIVASQASLAAASLICVSHNLRKYGIRKFLFVDRYTGHVERFSDQYIQKISESVRLLVLWVLPCFILKTAREVIRMLYVHHELWWQTVVILLAFVLSSTYVTIIFLCSCILFYLVCNLQIIHFDDYGKLLERQSDVLILIKEHIRLRHYLSKISHRFRIYLILVFLIVTVSQFVTLFQTTGYTGIISFINGGDFAHISAFSSMCTSPVLLLCS</sequence>
<keyword evidence="2" id="KW-1133">Transmembrane helix</keyword>
<dbReference type="PANTHER" id="PTHR31963:SF2">
    <property type="entry name" value="ZINC FINGER CONSTANS-LIKE PROTEIN (DUF3537)"/>
    <property type="match status" value="1"/>
</dbReference>
<organism evidence="3 4">
    <name type="scientific">Coffea arabica</name>
    <name type="common">Arabian coffee</name>
    <dbReference type="NCBI Taxonomy" id="13443"/>
    <lineage>
        <taxon>Eukaryota</taxon>
        <taxon>Viridiplantae</taxon>
        <taxon>Streptophyta</taxon>
        <taxon>Embryophyta</taxon>
        <taxon>Tracheophyta</taxon>
        <taxon>Spermatophyta</taxon>
        <taxon>Magnoliopsida</taxon>
        <taxon>eudicotyledons</taxon>
        <taxon>Gunneridae</taxon>
        <taxon>Pentapetalae</taxon>
        <taxon>asterids</taxon>
        <taxon>lamiids</taxon>
        <taxon>Gentianales</taxon>
        <taxon>Rubiaceae</taxon>
        <taxon>Ixoroideae</taxon>
        <taxon>Gardenieae complex</taxon>
        <taxon>Bertiereae - Coffeeae clade</taxon>
        <taxon>Coffeeae</taxon>
        <taxon>Coffea</taxon>
    </lineage>
</organism>
<dbReference type="InterPro" id="IPR021924">
    <property type="entry name" value="DUF3537"/>
</dbReference>
<protein>
    <submittedName>
        <fullName evidence="4">Uncharacterized protein isoform X3</fullName>
    </submittedName>
</protein>
<evidence type="ECO:0000313" key="3">
    <source>
        <dbReference type="Proteomes" id="UP001652660"/>
    </source>
</evidence>
<feature type="transmembrane region" description="Helical" evidence="2">
    <location>
        <begin position="167"/>
        <end position="184"/>
    </location>
</feature>
<keyword evidence="3" id="KW-1185">Reference proteome</keyword>
<feature type="transmembrane region" description="Helical" evidence="2">
    <location>
        <begin position="270"/>
        <end position="287"/>
    </location>
</feature>
<keyword evidence="2" id="KW-0812">Transmembrane</keyword>
<name>A0ABM4W5R4_COFAR</name>
<proteinExistence type="predicted"/>
<evidence type="ECO:0000313" key="4">
    <source>
        <dbReference type="RefSeq" id="XP_071927127.1"/>
    </source>
</evidence>
<dbReference type="Proteomes" id="UP001652660">
    <property type="component" value="Chromosome 11c"/>
</dbReference>
<dbReference type="Pfam" id="PF12056">
    <property type="entry name" value="DUF3537"/>
    <property type="match status" value="1"/>
</dbReference>
<feature type="region of interest" description="Disordered" evidence="1">
    <location>
        <begin position="1"/>
        <end position="48"/>
    </location>
</feature>
<evidence type="ECO:0000256" key="2">
    <source>
        <dbReference type="SAM" id="Phobius"/>
    </source>
</evidence>
<dbReference type="GeneID" id="113716495"/>
<feature type="compositionally biased region" description="Low complexity" evidence="1">
    <location>
        <begin position="31"/>
        <end position="40"/>
    </location>
</feature>